<gene>
    <name evidence="1" type="ORF">M011DRAFT_455315</name>
</gene>
<keyword evidence="2" id="KW-1185">Reference proteome</keyword>
<reference evidence="1" key="1">
    <citation type="journal article" date="2020" name="Stud. Mycol.">
        <title>101 Dothideomycetes genomes: a test case for predicting lifestyles and emergence of pathogens.</title>
        <authorList>
            <person name="Haridas S."/>
            <person name="Albert R."/>
            <person name="Binder M."/>
            <person name="Bloem J."/>
            <person name="Labutti K."/>
            <person name="Salamov A."/>
            <person name="Andreopoulos B."/>
            <person name="Baker S."/>
            <person name="Barry K."/>
            <person name="Bills G."/>
            <person name="Bluhm B."/>
            <person name="Cannon C."/>
            <person name="Castanera R."/>
            <person name="Culley D."/>
            <person name="Daum C."/>
            <person name="Ezra D."/>
            <person name="Gonzalez J."/>
            <person name="Henrissat B."/>
            <person name="Kuo A."/>
            <person name="Liang C."/>
            <person name="Lipzen A."/>
            <person name="Lutzoni F."/>
            <person name="Magnuson J."/>
            <person name="Mondo S."/>
            <person name="Nolan M."/>
            <person name="Ohm R."/>
            <person name="Pangilinan J."/>
            <person name="Park H.-J."/>
            <person name="Ramirez L."/>
            <person name="Alfaro M."/>
            <person name="Sun H."/>
            <person name="Tritt A."/>
            <person name="Yoshinaga Y."/>
            <person name="Zwiers L.-H."/>
            <person name="Turgeon B."/>
            <person name="Goodwin S."/>
            <person name="Spatafora J."/>
            <person name="Crous P."/>
            <person name="Grigoriev I."/>
        </authorList>
    </citation>
    <scope>NUCLEOTIDE SEQUENCE</scope>
    <source>
        <strain evidence="1">CBS 119925</strain>
    </source>
</reference>
<dbReference type="Proteomes" id="UP000799440">
    <property type="component" value="Unassembled WGS sequence"/>
</dbReference>
<sequence>MDKLSFELFEQIIKELATTHGVYSAWQLRTPVSAFFQTFGAEQILRRNLHLYLEYHSTQPGTTSGDLPYMVDAVTNLILTFVALDAESAAQEQTIRARVSQSFGKHAYNQHTWHKNVTDFHYSPRRRQRTILEVPADEDPMHYALCTAIDWEDADLVAYLVNNGASMWSTSQVFRSPMYAAFNFRTVSLQMVRSVAAYTRAESSPPEEQRVKNVAEDILAQCEYRYHRDRRAKPSCPQMAKELTRWAAPHFSLLDDQLQDLLCVWANEHQDVQFLRQVIQDGPVELRQRLVWPYFAFPPNLAILALLVKEGILRTGIMYRTNKHNIGYKQQETCFLPKPASIWEADLKGFHVGKCSAGSKDPKWDCKTSVVDHALLHGDGAAVRLALKLGAPHNGVCLPYPLTWDRLYPDSASKFPVTRTRVWREIKLVLEGYESDATATALRRSGRIKK</sequence>
<protein>
    <submittedName>
        <fullName evidence="1">Uncharacterized protein</fullName>
    </submittedName>
</protein>
<name>A0A6A6VKZ9_9PLEO</name>
<dbReference type="AlphaFoldDB" id="A0A6A6VKZ9"/>
<evidence type="ECO:0000313" key="2">
    <source>
        <dbReference type="Proteomes" id="UP000799440"/>
    </source>
</evidence>
<accession>A0A6A6VKZ9</accession>
<organism evidence="1 2">
    <name type="scientific">Sporormia fimetaria CBS 119925</name>
    <dbReference type="NCBI Taxonomy" id="1340428"/>
    <lineage>
        <taxon>Eukaryota</taxon>
        <taxon>Fungi</taxon>
        <taxon>Dikarya</taxon>
        <taxon>Ascomycota</taxon>
        <taxon>Pezizomycotina</taxon>
        <taxon>Dothideomycetes</taxon>
        <taxon>Pleosporomycetidae</taxon>
        <taxon>Pleosporales</taxon>
        <taxon>Sporormiaceae</taxon>
        <taxon>Sporormia</taxon>
    </lineage>
</organism>
<evidence type="ECO:0000313" key="1">
    <source>
        <dbReference type="EMBL" id="KAF2751278.1"/>
    </source>
</evidence>
<dbReference type="EMBL" id="MU006562">
    <property type="protein sequence ID" value="KAF2751278.1"/>
    <property type="molecule type" value="Genomic_DNA"/>
</dbReference>
<proteinExistence type="predicted"/>